<dbReference type="InterPro" id="IPR013083">
    <property type="entry name" value="Znf_RING/FYVE/PHD"/>
</dbReference>
<keyword evidence="7 10" id="KW-0863">Zinc-finger</keyword>
<reference evidence="14" key="1">
    <citation type="submission" date="2024-06" db="EMBL/GenBank/DDBJ databases">
        <authorList>
            <person name="Ryan C."/>
        </authorList>
    </citation>
    <scope>NUCLEOTIDE SEQUENCE [LARGE SCALE GENOMIC DNA]</scope>
</reference>
<evidence type="ECO:0000256" key="3">
    <source>
        <dbReference type="ARBA" id="ARBA00009119"/>
    </source>
</evidence>
<comment type="pathway">
    <text evidence="2">Protein modification; protein ubiquitination.</text>
</comment>
<dbReference type="Pfam" id="PF21362">
    <property type="entry name" value="Sina_RING"/>
    <property type="match status" value="1"/>
</dbReference>
<evidence type="ECO:0000256" key="6">
    <source>
        <dbReference type="ARBA" id="ARBA00022723"/>
    </source>
</evidence>
<evidence type="ECO:0000256" key="8">
    <source>
        <dbReference type="ARBA" id="ARBA00022786"/>
    </source>
</evidence>
<dbReference type="PANTHER" id="PTHR10315:SF83">
    <property type="entry name" value="RING-TYPE E3 UBIQUITIN TRANSFERASE"/>
    <property type="match status" value="1"/>
</dbReference>
<evidence type="ECO:0000256" key="10">
    <source>
        <dbReference type="PROSITE-ProRule" id="PRU00455"/>
    </source>
</evidence>
<protein>
    <recommendedName>
        <fullName evidence="4">RING-type E3 ubiquitin transferase</fullName>
        <ecNumber evidence="4">2.3.2.27</ecNumber>
    </recommendedName>
</protein>
<dbReference type="EMBL" id="OZ075127">
    <property type="protein sequence ID" value="CAL4951191.1"/>
    <property type="molecule type" value="Genomic_DNA"/>
</dbReference>
<evidence type="ECO:0000256" key="11">
    <source>
        <dbReference type="SAM" id="MobiDB-lite"/>
    </source>
</evidence>
<feature type="domain" description="SIAH-type" evidence="12">
    <location>
        <begin position="89"/>
        <end position="148"/>
    </location>
</feature>
<dbReference type="Proteomes" id="UP001497457">
    <property type="component" value="Chromosome 17b"/>
</dbReference>
<evidence type="ECO:0000256" key="1">
    <source>
        <dbReference type="ARBA" id="ARBA00000900"/>
    </source>
</evidence>
<dbReference type="GO" id="GO:0008270">
    <property type="term" value="F:zinc ion binding"/>
    <property type="evidence" value="ECO:0007669"/>
    <property type="project" value="UniProtKB-KW"/>
</dbReference>
<evidence type="ECO:0000259" key="12">
    <source>
        <dbReference type="PROSITE" id="PS51081"/>
    </source>
</evidence>
<evidence type="ECO:0000256" key="4">
    <source>
        <dbReference type="ARBA" id="ARBA00012483"/>
    </source>
</evidence>
<reference evidence="13 14" key="2">
    <citation type="submission" date="2024-10" db="EMBL/GenBank/DDBJ databases">
        <authorList>
            <person name="Ryan C."/>
        </authorList>
    </citation>
    <scope>NUCLEOTIDE SEQUENCE [LARGE SCALE GENOMIC DNA]</scope>
</reference>
<comment type="catalytic activity">
    <reaction evidence="1">
        <text>S-ubiquitinyl-[E2 ubiquitin-conjugating enzyme]-L-cysteine + [acceptor protein]-L-lysine = [E2 ubiquitin-conjugating enzyme]-L-cysteine + N(6)-ubiquitinyl-[acceptor protein]-L-lysine.</text>
        <dbReference type="EC" id="2.3.2.27"/>
    </reaction>
</comment>
<evidence type="ECO:0000313" key="13">
    <source>
        <dbReference type="EMBL" id="CAL4951191.1"/>
    </source>
</evidence>
<accession>A0ABC8Z021</accession>
<dbReference type="PROSITE" id="PS51081">
    <property type="entry name" value="ZF_SIAH"/>
    <property type="match status" value="1"/>
</dbReference>
<gene>
    <name evidence="13" type="ORF">URODEC1_LOCUS38801</name>
</gene>
<evidence type="ECO:0000256" key="2">
    <source>
        <dbReference type="ARBA" id="ARBA00004906"/>
    </source>
</evidence>
<keyword evidence="6" id="KW-0479">Metal-binding</keyword>
<dbReference type="InterPro" id="IPR052088">
    <property type="entry name" value="E3_ubiquitin-ligase_SINA"/>
</dbReference>
<evidence type="ECO:0000256" key="9">
    <source>
        <dbReference type="ARBA" id="ARBA00022833"/>
    </source>
</evidence>
<proteinExistence type="inferred from homology"/>
<sequence>METDINTSAQDQEDGKSGDEGERITCSIAVKAFGCHVCAMPLGPPIFKCPFGHFFCSSCRGNLPEDKCKLCSTGSTLSRSIGMESAVQAILVSCRHAAHGCIEKTTYFDKDTHEMACPHAPCLCPEPGCGFFAGTAAELLAHLSGGEHEWPSTRFRYWTAFDVRVDEPGTHVLLGLQPFLLSVQPAAPPPGRAVSLVCVPPFLKPTGFRCAVSFSCFRRHRGTSTVDDLRPLRLSDWPPAECICVLPNVVSDGGKDDAGVVLTITIVCADPDDEDDDDPSDMSYIESDEDDSDSSS</sequence>
<evidence type="ECO:0000313" key="14">
    <source>
        <dbReference type="Proteomes" id="UP001497457"/>
    </source>
</evidence>
<feature type="region of interest" description="Disordered" evidence="11">
    <location>
        <begin position="270"/>
        <end position="296"/>
    </location>
</feature>
<dbReference type="InterPro" id="IPR049548">
    <property type="entry name" value="Sina-like_RING"/>
</dbReference>
<dbReference type="InterPro" id="IPR013010">
    <property type="entry name" value="Znf_SIAH"/>
</dbReference>
<feature type="region of interest" description="Disordered" evidence="11">
    <location>
        <begin position="1"/>
        <end position="20"/>
    </location>
</feature>
<comment type="similarity">
    <text evidence="3">Belongs to the SINA (Seven in absentia) family.</text>
</comment>
<dbReference type="Gene3D" id="3.30.40.10">
    <property type="entry name" value="Zinc/RING finger domain, C3HC4 (zinc finger)"/>
    <property type="match status" value="1"/>
</dbReference>
<evidence type="ECO:0000256" key="7">
    <source>
        <dbReference type="ARBA" id="ARBA00022771"/>
    </source>
</evidence>
<keyword evidence="8" id="KW-0833">Ubl conjugation pathway</keyword>
<dbReference type="EC" id="2.3.2.27" evidence="4"/>
<evidence type="ECO:0000256" key="5">
    <source>
        <dbReference type="ARBA" id="ARBA00022679"/>
    </source>
</evidence>
<organism evidence="13 14">
    <name type="scientific">Urochloa decumbens</name>
    <dbReference type="NCBI Taxonomy" id="240449"/>
    <lineage>
        <taxon>Eukaryota</taxon>
        <taxon>Viridiplantae</taxon>
        <taxon>Streptophyta</taxon>
        <taxon>Embryophyta</taxon>
        <taxon>Tracheophyta</taxon>
        <taxon>Spermatophyta</taxon>
        <taxon>Magnoliopsida</taxon>
        <taxon>Liliopsida</taxon>
        <taxon>Poales</taxon>
        <taxon>Poaceae</taxon>
        <taxon>PACMAD clade</taxon>
        <taxon>Panicoideae</taxon>
        <taxon>Panicodae</taxon>
        <taxon>Paniceae</taxon>
        <taxon>Melinidinae</taxon>
        <taxon>Urochloa</taxon>
    </lineage>
</organism>
<dbReference type="SUPFAM" id="SSF49599">
    <property type="entry name" value="TRAF domain-like"/>
    <property type="match status" value="1"/>
</dbReference>
<dbReference type="GO" id="GO:0061630">
    <property type="term" value="F:ubiquitin protein ligase activity"/>
    <property type="evidence" value="ECO:0007669"/>
    <property type="project" value="UniProtKB-EC"/>
</dbReference>
<dbReference type="PANTHER" id="PTHR10315">
    <property type="entry name" value="E3 UBIQUITIN PROTEIN LIGASE SIAH"/>
    <property type="match status" value="1"/>
</dbReference>
<feature type="compositionally biased region" description="Polar residues" evidence="11">
    <location>
        <begin position="1"/>
        <end position="10"/>
    </location>
</feature>
<dbReference type="AlphaFoldDB" id="A0ABC8Z021"/>
<keyword evidence="9" id="KW-0862">Zinc</keyword>
<keyword evidence="5" id="KW-0808">Transferase</keyword>
<keyword evidence="14" id="KW-1185">Reference proteome</keyword>
<name>A0ABC8Z021_9POAL</name>